<dbReference type="Proteomes" id="UP000235672">
    <property type="component" value="Unassembled WGS sequence"/>
</dbReference>
<gene>
    <name evidence="1" type="ORF">NA56DRAFT_709649</name>
</gene>
<protein>
    <submittedName>
        <fullName evidence="1">Uncharacterized protein</fullName>
    </submittedName>
</protein>
<evidence type="ECO:0000313" key="1">
    <source>
        <dbReference type="EMBL" id="PMD15521.1"/>
    </source>
</evidence>
<dbReference type="AlphaFoldDB" id="A0A2J6PNA3"/>
<name>A0A2J6PNA3_9HELO</name>
<sequence>MSDHLTPEPSIPSNIEMLEGRLYDPTGQYARVYGRANNANHANDDRLAKCD</sequence>
<proteinExistence type="predicted"/>
<evidence type="ECO:0000313" key="2">
    <source>
        <dbReference type="Proteomes" id="UP000235672"/>
    </source>
</evidence>
<organism evidence="1 2">
    <name type="scientific">Hyaloscypha hepaticicola</name>
    <dbReference type="NCBI Taxonomy" id="2082293"/>
    <lineage>
        <taxon>Eukaryota</taxon>
        <taxon>Fungi</taxon>
        <taxon>Dikarya</taxon>
        <taxon>Ascomycota</taxon>
        <taxon>Pezizomycotina</taxon>
        <taxon>Leotiomycetes</taxon>
        <taxon>Helotiales</taxon>
        <taxon>Hyaloscyphaceae</taxon>
        <taxon>Hyaloscypha</taxon>
    </lineage>
</organism>
<accession>A0A2J6PNA3</accession>
<dbReference type="EMBL" id="KZ613512">
    <property type="protein sequence ID" value="PMD15521.1"/>
    <property type="molecule type" value="Genomic_DNA"/>
</dbReference>
<keyword evidence="2" id="KW-1185">Reference proteome</keyword>
<reference evidence="1 2" key="1">
    <citation type="submission" date="2016-05" db="EMBL/GenBank/DDBJ databases">
        <title>A degradative enzymes factory behind the ericoid mycorrhizal symbiosis.</title>
        <authorList>
            <consortium name="DOE Joint Genome Institute"/>
            <person name="Martino E."/>
            <person name="Morin E."/>
            <person name="Grelet G."/>
            <person name="Kuo A."/>
            <person name="Kohler A."/>
            <person name="Daghino S."/>
            <person name="Barry K."/>
            <person name="Choi C."/>
            <person name="Cichocki N."/>
            <person name="Clum A."/>
            <person name="Copeland A."/>
            <person name="Hainaut M."/>
            <person name="Haridas S."/>
            <person name="Labutti K."/>
            <person name="Lindquist E."/>
            <person name="Lipzen A."/>
            <person name="Khouja H.-R."/>
            <person name="Murat C."/>
            <person name="Ohm R."/>
            <person name="Olson A."/>
            <person name="Spatafora J."/>
            <person name="Veneault-Fourrey C."/>
            <person name="Henrissat B."/>
            <person name="Grigoriev I."/>
            <person name="Martin F."/>
            <person name="Perotto S."/>
        </authorList>
    </citation>
    <scope>NUCLEOTIDE SEQUENCE [LARGE SCALE GENOMIC DNA]</scope>
    <source>
        <strain evidence="1 2">UAMH 7357</strain>
    </source>
</reference>